<keyword evidence="8 9" id="KW-0472">Membrane</keyword>
<evidence type="ECO:0000256" key="5">
    <source>
        <dbReference type="ARBA" id="ARBA00022679"/>
    </source>
</evidence>
<dbReference type="InterPro" id="IPR035965">
    <property type="entry name" value="PAS-like_dom_sf"/>
</dbReference>
<dbReference type="PRINTS" id="PR00344">
    <property type="entry name" value="BCTRLSENSOR"/>
</dbReference>
<evidence type="ECO:0000259" key="10">
    <source>
        <dbReference type="PROSITE" id="PS50109"/>
    </source>
</evidence>
<dbReference type="SMART" id="SM00387">
    <property type="entry name" value="HATPase_c"/>
    <property type="match status" value="1"/>
</dbReference>
<evidence type="ECO:0000256" key="3">
    <source>
        <dbReference type="ARBA" id="ARBA00012438"/>
    </source>
</evidence>
<comment type="caution">
    <text evidence="11">The sequence shown here is derived from an EMBL/GenBank/DDBJ whole genome shotgun (WGS) entry which is preliminary data.</text>
</comment>
<dbReference type="AlphaFoldDB" id="A0A0R2CQV1"/>
<dbReference type="Gene3D" id="3.30.450.20">
    <property type="entry name" value="PAS domain"/>
    <property type="match status" value="1"/>
</dbReference>
<dbReference type="PROSITE" id="PS50109">
    <property type="entry name" value="HIS_KIN"/>
    <property type="match status" value="1"/>
</dbReference>
<dbReference type="InterPro" id="IPR003661">
    <property type="entry name" value="HisK_dim/P_dom"/>
</dbReference>
<evidence type="ECO:0000256" key="1">
    <source>
        <dbReference type="ARBA" id="ARBA00000085"/>
    </source>
</evidence>
<dbReference type="EMBL" id="AYZR01000008">
    <property type="protein sequence ID" value="KRM93456.1"/>
    <property type="molecule type" value="Genomic_DNA"/>
</dbReference>
<dbReference type="GO" id="GO:0000155">
    <property type="term" value="F:phosphorelay sensor kinase activity"/>
    <property type="evidence" value="ECO:0007669"/>
    <property type="project" value="InterPro"/>
</dbReference>
<evidence type="ECO:0000256" key="8">
    <source>
        <dbReference type="ARBA" id="ARBA00023136"/>
    </source>
</evidence>
<evidence type="ECO:0000256" key="4">
    <source>
        <dbReference type="ARBA" id="ARBA00022553"/>
    </source>
</evidence>
<dbReference type="CDD" id="cd00082">
    <property type="entry name" value="HisKA"/>
    <property type="match status" value="1"/>
</dbReference>
<name>A0A0R2CQV1_9LACO</name>
<dbReference type="PANTHER" id="PTHR45453:SF1">
    <property type="entry name" value="PHOSPHATE REGULON SENSOR PROTEIN PHOR"/>
    <property type="match status" value="1"/>
</dbReference>
<proteinExistence type="predicted"/>
<dbReference type="InterPro" id="IPR004358">
    <property type="entry name" value="Sig_transdc_His_kin-like_C"/>
</dbReference>
<keyword evidence="5" id="KW-0808">Transferase</keyword>
<dbReference type="FunFam" id="3.30.565.10:FF:000006">
    <property type="entry name" value="Sensor histidine kinase WalK"/>
    <property type="match status" value="1"/>
</dbReference>
<keyword evidence="9" id="KW-0812">Transmembrane</keyword>
<comment type="catalytic activity">
    <reaction evidence="1">
        <text>ATP + protein L-histidine = ADP + protein N-phospho-L-histidine.</text>
        <dbReference type="EC" id="2.7.13.3"/>
    </reaction>
</comment>
<keyword evidence="4" id="KW-0597">Phosphoprotein</keyword>
<dbReference type="GO" id="GO:0004721">
    <property type="term" value="F:phosphoprotein phosphatase activity"/>
    <property type="evidence" value="ECO:0007669"/>
    <property type="project" value="TreeGrafter"/>
</dbReference>
<dbReference type="STRING" id="1423802.FC56_GL000168"/>
<dbReference type="Pfam" id="PF13188">
    <property type="entry name" value="PAS_8"/>
    <property type="match status" value="1"/>
</dbReference>
<dbReference type="FunFam" id="1.10.287.130:FF:000001">
    <property type="entry name" value="Two-component sensor histidine kinase"/>
    <property type="match status" value="1"/>
</dbReference>
<evidence type="ECO:0000256" key="7">
    <source>
        <dbReference type="ARBA" id="ARBA00023012"/>
    </source>
</evidence>
<dbReference type="Pfam" id="PF00512">
    <property type="entry name" value="HisKA"/>
    <property type="match status" value="1"/>
</dbReference>
<dbReference type="SUPFAM" id="SSF47384">
    <property type="entry name" value="Homodimeric domain of signal transducing histidine kinase"/>
    <property type="match status" value="1"/>
</dbReference>
<protein>
    <recommendedName>
        <fullName evidence="3">histidine kinase</fullName>
        <ecNumber evidence="3">2.7.13.3</ecNumber>
    </recommendedName>
</protein>
<dbReference type="InterPro" id="IPR003594">
    <property type="entry name" value="HATPase_dom"/>
</dbReference>
<dbReference type="InterPro" id="IPR050351">
    <property type="entry name" value="BphY/WalK/GraS-like"/>
</dbReference>
<dbReference type="GO" id="GO:0016036">
    <property type="term" value="P:cellular response to phosphate starvation"/>
    <property type="evidence" value="ECO:0007669"/>
    <property type="project" value="TreeGrafter"/>
</dbReference>
<evidence type="ECO:0000256" key="2">
    <source>
        <dbReference type="ARBA" id="ARBA00004370"/>
    </source>
</evidence>
<dbReference type="PATRIC" id="fig|1423802.4.peg.170"/>
<keyword evidence="12" id="KW-1185">Reference proteome</keyword>
<dbReference type="Pfam" id="PF02518">
    <property type="entry name" value="HATPase_c"/>
    <property type="match status" value="1"/>
</dbReference>
<organism evidence="11 12">
    <name type="scientific">Lentilactobacillus senioris DSM 24302 = JCM 17472</name>
    <dbReference type="NCBI Taxonomy" id="1423802"/>
    <lineage>
        <taxon>Bacteria</taxon>
        <taxon>Bacillati</taxon>
        <taxon>Bacillota</taxon>
        <taxon>Bacilli</taxon>
        <taxon>Lactobacillales</taxon>
        <taxon>Lactobacillaceae</taxon>
        <taxon>Lentilactobacillus</taxon>
    </lineage>
</organism>
<dbReference type="InterPro" id="IPR005467">
    <property type="entry name" value="His_kinase_dom"/>
</dbReference>
<evidence type="ECO:0000256" key="9">
    <source>
        <dbReference type="SAM" id="Phobius"/>
    </source>
</evidence>
<dbReference type="InterPro" id="IPR036097">
    <property type="entry name" value="HisK_dim/P_sf"/>
</dbReference>
<feature type="transmembrane region" description="Helical" evidence="9">
    <location>
        <begin position="6"/>
        <end position="25"/>
    </location>
</feature>
<dbReference type="RefSeq" id="WP_056978085.1">
    <property type="nucleotide sequence ID" value="NZ_AYZR01000008.1"/>
</dbReference>
<comment type="subcellular location">
    <subcellularLocation>
        <location evidence="2">Membrane</location>
    </subcellularLocation>
</comment>
<sequence length="451" mass="49884">MKNKAIKSLIIISSLNLLIAILFMSWELKHQFLTGRVMLLTIMTLELVGLIVYLLNLSQQIKHISQRANAIASGAERGPVIDPPSSSFYDLNNALNQIQIHQRHQQITVTNITDELVGVLNHLPVGVMVIDQQQNVTLANRAFSQMTEKEISTAPHPFTDDVSNAALLNMINSALMSHQNGHKEITNFQRARTWDAQVVNLEGAVPAVVVILYDITMLVAAKQSQIDFLRNASHELKTPVATIRGFTETLQAGAKDDPETLTDFLQDIENASQQLTDLVNDILVISHVQMQEAGEIEPIELADLVQQEMGHWQLAAESKQVSLTDQIDSQLVVVGNRQALKRIVSNLISNAIKYNWEAGEVMINAGSNTSQWWLEVSDTGIGIEEAAIPRVFERFFRADQSHSNQVVEGTGLGLAIVAELAATYHAHIDITSKVNQGTTIKLTFPVTNKKN</sequence>
<keyword evidence="7" id="KW-0902">Two-component regulatory system</keyword>
<reference evidence="11 12" key="1">
    <citation type="journal article" date="2015" name="Genome Announc.">
        <title>Expanding the biotechnology potential of lactobacilli through comparative genomics of 213 strains and associated genera.</title>
        <authorList>
            <person name="Sun Z."/>
            <person name="Harris H.M."/>
            <person name="McCann A."/>
            <person name="Guo C."/>
            <person name="Argimon S."/>
            <person name="Zhang W."/>
            <person name="Yang X."/>
            <person name="Jeffery I.B."/>
            <person name="Cooney J.C."/>
            <person name="Kagawa T.F."/>
            <person name="Liu W."/>
            <person name="Song Y."/>
            <person name="Salvetti E."/>
            <person name="Wrobel A."/>
            <person name="Rasinkangas P."/>
            <person name="Parkhill J."/>
            <person name="Rea M.C."/>
            <person name="O'Sullivan O."/>
            <person name="Ritari J."/>
            <person name="Douillard F.P."/>
            <person name="Paul Ross R."/>
            <person name="Yang R."/>
            <person name="Briner A.E."/>
            <person name="Felis G.E."/>
            <person name="de Vos W.M."/>
            <person name="Barrangou R."/>
            <person name="Klaenhammer T.R."/>
            <person name="Caufield P.W."/>
            <person name="Cui Y."/>
            <person name="Zhang H."/>
            <person name="O'Toole P.W."/>
        </authorList>
    </citation>
    <scope>NUCLEOTIDE SEQUENCE [LARGE SCALE GENOMIC DNA]</scope>
    <source>
        <strain evidence="11 12">DSM 24302</strain>
    </source>
</reference>
<keyword evidence="9" id="KW-1133">Transmembrane helix</keyword>
<dbReference type="InterPro" id="IPR000014">
    <property type="entry name" value="PAS"/>
</dbReference>
<feature type="domain" description="Histidine kinase" evidence="10">
    <location>
        <begin position="231"/>
        <end position="448"/>
    </location>
</feature>
<dbReference type="SUPFAM" id="SSF55785">
    <property type="entry name" value="PYP-like sensor domain (PAS domain)"/>
    <property type="match status" value="1"/>
</dbReference>
<feature type="transmembrane region" description="Helical" evidence="9">
    <location>
        <begin position="37"/>
        <end position="55"/>
    </location>
</feature>
<gene>
    <name evidence="11" type="ORF">FC56_GL000168</name>
</gene>
<dbReference type="PANTHER" id="PTHR45453">
    <property type="entry name" value="PHOSPHATE REGULON SENSOR PROTEIN PHOR"/>
    <property type="match status" value="1"/>
</dbReference>
<keyword evidence="6 11" id="KW-0418">Kinase</keyword>
<accession>A0A0R2CQV1</accession>
<dbReference type="Gene3D" id="3.30.565.10">
    <property type="entry name" value="Histidine kinase-like ATPase, C-terminal domain"/>
    <property type="match status" value="1"/>
</dbReference>
<dbReference type="InterPro" id="IPR036890">
    <property type="entry name" value="HATPase_C_sf"/>
</dbReference>
<dbReference type="Proteomes" id="UP000051256">
    <property type="component" value="Unassembled WGS sequence"/>
</dbReference>
<evidence type="ECO:0000313" key="11">
    <source>
        <dbReference type="EMBL" id="KRM93456.1"/>
    </source>
</evidence>
<dbReference type="SMART" id="SM00388">
    <property type="entry name" value="HisKA"/>
    <property type="match status" value="1"/>
</dbReference>
<dbReference type="GO" id="GO:0005886">
    <property type="term" value="C:plasma membrane"/>
    <property type="evidence" value="ECO:0007669"/>
    <property type="project" value="TreeGrafter"/>
</dbReference>
<dbReference type="Gene3D" id="1.10.287.130">
    <property type="match status" value="1"/>
</dbReference>
<evidence type="ECO:0000256" key="6">
    <source>
        <dbReference type="ARBA" id="ARBA00022777"/>
    </source>
</evidence>
<dbReference type="CDD" id="cd00075">
    <property type="entry name" value="HATPase"/>
    <property type="match status" value="1"/>
</dbReference>
<dbReference type="EC" id="2.7.13.3" evidence="3"/>
<dbReference type="SUPFAM" id="SSF55874">
    <property type="entry name" value="ATPase domain of HSP90 chaperone/DNA topoisomerase II/histidine kinase"/>
    <property type="match status" value="1"/>
</dbReference>
<evidence type="ECO:0000313" key="12">
    <source>
        <dbReference type="Proteomes" id="UP000051256"/>
    </source>
</evidence>